<reference evidence="10" key="1">
    <citation type="submission" date="2021-01" db="EMBL/GenBank/DDBJ databases">
        <title>Caligus Genome Assembly.</title>
        <authorList>
            <person name="Gallardo-Escarate C."/>
        </authorList>
    </citation>
    <scope>NUCLEOTIDE SEQUENCE [LARGE SCALE GENOMIC DNA]</scope>
</reference>
<evidence type="ECO:0000256" key="5">
    <source>
        <dbReference type="ARBA" id="ARBA00022840"/>
    </source>
</evidence>
<feature type="transmembrane region" description="Helical" evidence="8">
    <location>
        <begin position="232"/>
        <end position="253"/>
    </location>
</feature>
<name>A0A7T8JXF3_CALRO</name>
<evidence type="ECO:0000256" key="2">
    <source>
        <dbReference type="ARBA" id="ARBA00022692"/>
    </source>
</evidence>
<proteinExistence type="predicted"/>
<feature type="transmembrane region" description="Helical" evidence="8">
    <location>
        <begin position="150"/>
        <end position="169"/>
    </location>
</feature>
<feature type="transmembrane region" description="Helical" evidence="8">
    <location>
        <begin position="57"/>
        <end position="84"/>
    </location>
</feature>
<sequence>MKFCKDTFWDTAQIWETPDPEFTDCFFSTIISLLPCYILFIFSPLELISARKKITHTLLDAFSIFKTAIPIILACLLIAEAIFIEDFVVLSDFFRFIVLLLSYGFSLFLHVDGVIRRGTKSSTVQFFYYFTLFVTYGLNIRRQLHLHEDVWVICLKAGCALVATVLYSISETTLRKQKSSKENPKTRQGYKKPIVEADLWDLNQNVTCKNTSSRLDQFYFNSSNQKAFGSQFLIASFIKLGCDCLGMLLPQIMKLMIHHADDPFEMKERAWKGYMYPILLFAASFGKSVLMAQYFDRSEALSLLLFIESVSSFQIILAKIGVWARLSNAFHYPDMVFPPPDIDQCGFMYNELGWAIIGGIAVLILTIPINVVLSYMGKKFQMQQMKAKDKRTKNLMKSWVVFESLNFTLGSHPTYKKSNNFVGTRLASSKNLPG</sequence>
<dbReference type="Gene3D" id="1.20.1560.10">
    <property type="entry name" value="ABC transporter type 1, transmembrane domain"/>
    <property type="match status" value="1"/>
</dbReference>
<feature type="transmembrane region" description="Helical" evidence="8">
    <location>
        <begin position="96"/>
        <end position="114"/>
    </location>
</feature>
<dbReference type="InterPro" id="IPR050173">
    <property type="entry name" value="ABC_transporter_C-like"/>
</dbReference>
<keyword evidence="3" id="KW-0677">Repeat</keyword>
<keyword evidence="10" id="KW-1185">Reference proteome</keyword>
<dbReference type="Proteomes" id="UP000595437">
    <property type="component" value="Chromosome 13"/>
</dbReference>
<feature type="transmembrane region" description="Helical" evidence="8">
    <location>
        <begin position="26"/>
        <end position="45"/>
    </location>
</feature>
<feature type="transmembrane region" description="Helical" evidence="8">
    <location>
        <begin position="352"/>
        <end position="376"/>
    </location>
</feature>
<dbReference type="EMBL" id="CP045902">
    <property type="protein sequence ID" value="QQP38802.1"/>
    <property type="molecule type" value="Genomic_DNA"/>
</dbReference>
<feature type="transmembrane region" description="Helical" evidence="8">
    <location>
        <begin position="126"/>
        <end position="144"/>
    </location>
</feature>
<protein>
    <submittedName>
        <fullName evidence="9">Multidrug resistance-associated protein lethal(2)03659</fullName>
    </submittedName>
</protein>
<evidence type="ECO:0000256" key="1">
    <source>
        <dbReference type="ARBA" id="ARBA00004127"/>
    </source>
</evidence>
<dbReference type="PANTHER" id="PTHR24223:SF443">
    <property type="entry name" value="MULTIDRUG-RESISTANCE LIKE PROTEIN 1, ISOFORM I"/>
    <property type="match status" value="1"/>
</dbReference>
<dbReference type="GO" id="GO:0016020">
    <property type="term" value="C:membrane"/>
    <property type="evidence" value="ECO:0007669"/>
    <property type="project" value="InterPro"/>
</dbReference>
<dbReference type="AlphaFoldDB" id="A0A7T8JXF3"/>
<keyword evidence="4" id="KW-0547">Nucleotide-binding</keyword>
<comment type="subcellular location">
    <subcellularLocation>
        <location evidence="1">Endomembrane system</location>
        <topology evidence="1">Multi-pass membrane protein</topology>
    </subcellularLocation>
</comment>
<keyword evidence="2 8" id="KW-0812">Transmembrane</keyword>
<evidence type="ECO:0000313" key="9">
    <source>
        <dbReference type="EMBL" id="QQP38802.1"/>
    </source>
</evidence>
<evidence type="ECO:0000256" key="6">
    <source>
        <dbReference type="ARBA" id="ARBA00022989"/>
    </source>
</evidence>
<dbReference type="GO" id="GO:0005524">
    <property type="term" value="F:ATP binding"/>
    <property type="evidence" value="ECO:0007669"/>
    <property type="project" value="UniProtKB-KW"/>
</dbReference>
<evidence type="ECO:0000313" key="10">
    <source>
        <dbReference type="Proteomes" id="UP000595437"/>
    </source>
</evidence>
<feature type="transmembrane region" description="Helical" evidence="8">
    <location>
        <begin position="303"/>
        <end position="324"/>
    </location>
</feature>
<gene>
    <name evidence="9" type="ORF">FKW44_019484</name>
</gene>
<evidence type="ECO:0000256" key="4">
    <source>
        <dbReference type="ARBA" id="ARBA00022741"/>
    </source>
</evidence>
<accession>A0A7T8JXF3</accession>
<dbReference type="GO" id="GO:0042626">
    <property type="term" value="F:ATPase-coupled transmembrane transporter activity"/>
    <property type="evidence" value="ECO:0007669"/>
    <property type="project" value="TreeGrafter"/>
</dbReference>
<dbReference type="PANTHER" id="PTHR24223">
    <property type="entry name" value="ATP-BINDING CASSETTE SUB-FAMILY C"/>
    <property type="match status" value="1"/>
</dbReference>
<keyword evidence="5" id="KW-0067">ATP-binding</keyword>
<dbReference type="OrthoDB" id="6500128at2759"/>
<dbReference type="InterPro" id="IPR036640">
    <property type="entry name" value="ABC1_TM_sf"/>
</dbReference>
<keyword evidence="6 8" id="KW-1133">Transmembrane helix</keyword>
<evidence type="ECO:0000256" key="8">
    <source>
        <dbReference type="SAM" id="Phobius"/>
    </source>
</evidence>
<feature type="transmembrane region" description="Helical" evidence="8">
    <location>
        <begin position="273"/>
        <end position="291"/>
    </location>
</feature>
<keyword evidence="7 8" id="KW-0472">Membrane</keyword>
<evidence type="ECO:0000256" key="7">
    <source>
        <dbReference type="ARBA" id="ARBA00023136"/>
    </source>
</evidence>
<dbReference type="GO" id="GO:0012505">
    <property type="term" value="C:endomembrane system"/>
    <property type="evidence" value="ECO:0007669"/>
    <property type="project" value="UniProtKB-SubCell"/>
</dbReference>
<evidence type="ECO:0000256" key="3">
    <source>
        <dbReference type="ARBA" id="ARBA00022737"/>
    </source>
</evidence>
<organism evidence="9 10">
    <name type="scientific">Caligus rogercresseyi</name>
    <name type="common">Sea louse</name>
    <dbReference type="NCBI Taxonomy" id="217165"/>
    <lineage>
        <taxon>Eukaryota</taxon>
        <taxon>Metazoa</taxon>
        <taxon>Ecdysozoa</taxon>
        <taxon>Arthropoda</taxon>
        <taxon>Crustacea</taxon>
        <taxon>Multicrustacea</taxon>
        <taxon>Hexanauplia</taxon>
        <taxon>Copepoda</taxon>
        <taxon>Siphonostomatoida</taxon>
        <taxon>Caligidae</taxon>
        <taxon>Caligus</taxon>
    </lineage>
</organism>